<dbReference type="Proteomes" id="UP000297273">
    <property type="component" value="Unassembled WGS sequence"/>
</dbReference>
<dbReference type="InterPro" id="IPR007551">
    <property type="entry name" value="YajQ/Smlt4090-like"/>
</dbReference>
<dbReference type="PANTHER" id="PTHR30476">
    <property type="entry name" value="UPF0234 PROTEIN YAJQ"/>
    <property type="match status" value="1"/>
</dbReference>
<dbReference type="EMBL" id="RQGC01000007">
    <property type="protein sequence ID" value="TGL40504.1"/>
    <property type="molecule type" value="Genomic_DNA"/>
</dbReference>
<dbReference type="Proteomes" id="UP000297946">
    <property type="component" value="Unassembled WGS sequence"/>
</dbReference>
<keyword evidence="1 3" id="KW-0547">Nucleotide-binding</keyword>
<evidence type="ECO:0000256" key="1">
    <source>
        <dbReference type="ARBA" id="ARBA00022741"/>
    </source>
</evidence>
<protein>
    <recommendedName>
        <fullName evidence="3">Nucleotide-binding protein EHO57_15545</fullName>
    </recommendedName>
</protein>
<proteinExistence type="inferred from homology"/>
<organism evidence="4 7">
    <name type="scientific">Leptospira langatensis</name>
    <dbReference type="NCBI Taxonomy" id="2484983"/>
    <lineage>
        <taxon>Bacteria</taxon>
        <taxon>Pseudomonadati</taxon>
        <taxon>Spirochaetota</taxon>
        <taxon>Spirochaetia</taxon>
        <taxon>Leptospirales</taxon>
        <taxon>Leptospiraceae</taxon>
        <taxon>Leptospira</taxon>
    </lineage>
</organism>
<keyword evidence="6" id="KW-1185">Reference proteome</keyword>
<dbReference type="OrthoDB" id="9801447at2"/>
<evidence type="ECO:0000256" key="2">
    <source>
        <dbReference type="ARBA" id="ARBA00093450"/>
    </source>
</evidence>
<dbReference type="Gene3D" id="3.30.70.990">
    <property type="entry name" value="YajQ-like, domain 2"/>
    <property type="match status" value="1"/>
</dbReference>
<dbReference type="CDD" id="cd11740">
    <property type="entry name" value="YajQ_like"/>
    <property type="match status" value="1"/>
</dbReference>
<dbReference type="Pfam" id="PF04461">
    <property type="entry name" value="YajQ"/>
    <property type="match status" value="1"/>
</dbReference>
<dbReference type="InterPro" id="IPR035570">
    <property type="entry name" value="UPF0234_N"/>
</dbReference>
<accession>A0A5F1ZSC5</accession>
<dbReference type="PANTHER" id="PTHR30476:SF0">
    <property type="entry name" value="UPF0234 PROTEIN YAJQ"/>
    <property type="match status" value="1"/>
</dbReference>
<dbReference type="FunFam" id="3.30.70.990:FF:000002">
    <property type="entry name" value="UPF0234 protein LEP1GSC067_4943"/>
    <property type="match status" value="1"/>
</dbReference>
<reference evidence="5" key="1">
    <citation type="submission" date="2018-10" db="EMBL/GenBank/DDBJ databases">
        <authorList>
            <person name="Vincent A.T."/>
            <person name="Schiettekatte O."/>
            <person name="Bourhy P."/>
            <person name="Veyrier F.J."/>
            <person name="Picardeau M."/>
        </authorList>
    </citation>
    <scope>NUCLEOTIDE SEQUENCE</scope>
    <source>
        <strain evidence="5">201702690</strain>
    </source>
</reference>
<comment type="caution">
    <text evidence="4">The sequence shown here is derived from an EMBL/GenBank/DDBJ whole genome shotgun (WGS) entry which is preliminary data.</text>
</comment>
<dbReference type="NCBIfam" id="NF003819">
    <property type="entry name" value="PRK05412.1"/>
    <property type="match status" value="1"/>
</dbReference>
<sequence length="164" mass="18521">MSDPSFDVVSEIDRPELQNAVTQAISEIKTRFDFKGSKSEIKLEEESLTLTSDNEAKLESVIDVLINKMAKRGLGLKSFDFKSKIEPATGNTVRMKVKIRNGLEKEQTKEITKIIKDSKLKVTPTIMGNCVRVQGKKKDDLQEIMRLLKAADLPFDVQFQNFKG</sequence>
<comment type="similarity">
    <text evidence="2 3">Belongs to the YajQ family.</text>
</comment>
<dbReference type="Gene3D" id="3.30.70.860">
    <property type="match status" value="1"/>
</dbReference>
<dbReference type="RefSeq" id="WP_135645822.1">
    <property type="nucleotide sequence ID" value="NZ_RQER01000010.1"/>
</dbReference>
<comment type="function">
    <text evidence="3">Nucleotide-binding protein.</text>
</comment>
<dbReference type="EMBL" id="RQER01000010">
    <property type="protein sequence ID" value="TGJ98928.1"/>
    <property type="molecule type" value="Genomic_DNA"/>
</dbReference>
<evidence type="ECO:0000313" key="6">
    <source>
        <dbReference type="Proteomes" id="UP000297273"/>
    </source>
</evidence>
<gene>
    <name evidence="4" type="ORF">EHO57_15545</name>
    <name evidence="5" type="ORF">EHQ53_10955</name>
</gene>
<reference evidence="6 7" key="2">
    <citation type="journal article" date="2019" name="PLoS Negl. Trop. Dis.">
        <title>Revisiting the worldwide diversity of Leptospira species in the environment.</title>
        <authorList>
            <person name="Vincent A.T."/>
            <person name="Schiettekatte O."/>
            <person name="Bourhy P."/>
            <person name="Veyrier F.J."/>
            <person name="Picardeau M."/>
        </authorList>
    </citation>
    <scope>NUCLEOTIDE SEQUENCE [LARGE SCALE GENOMIC DNA]</scope>
    <source>
        <strain evidence="6">201702690</strain>
        <strain evidence="4 7">SSW18</strain>
    </source>
</reference>
<evidence type="ECO:0000313" key="7">
    <source>
        <dbReference type="Proteomes" id="UP000297946"/>
    </source>
</evidence>
<dbReference type="InterPro" id="IPR036183">
    <property type="entry name" value="YajQ-like_sf"/>
</dbReference>
<dbReference type="SUPFAM" id="SSF89963">
    <property type="entry name" value="YajQ-like"/>
    <property type="match status" value="2"/>
</dbReference>
<dbReference type="AlphaFoldDB" id="A0A5F1ZSC5"/>
<name>A0A5F1ZSC5_9LEPT</name>
<evidence type="ECO:0000256" key="3">
    <source>
        <dbReference type="HAMAP-Rule" id="MF_00632"/>
    </source>
</evidence>
<dbReference type="GO" id="GO:0000166">
    <property type="term" value="F:nucleotide binding"/>
    <property type="evidence" value="ECO:0007669"/>
    <property type="project" value="UniProtKB-UniRule"/>
</dbReference>
<evidence type="ECO:0000313" key="4">
    <source>
        <dbReference type="EMBL" id="TGJ98928.1"/>
    </source>
</evidence>
<dbReference type="InterPro" id="IPR035571">
    <property type="entry name" value="UPF0234-like_C"/>
</dbReference>
<dbReference type="HAMAP" id="MF_00632">
    <property type="entry name" value="UPF0234"/>
    <property type="match status" value="1"/>
</dbReference>
<dbReference type="GO" id="GO:0005829">
    <property type="term" value="C:cytosol"/>
    <property type="evidence" value="ECO:0007669"/>
    <property type="project" value="TreeGrafter"/>
</dbReference>
<evidence type="ECO:0000313" key="5">
    <source>
        <dbReference type="EMBL" id="TGL40504.1"/>
    </source>
</evidence>